<feature type="domain" description="GIY-YIG" evidence="1">
    <location>
        <begin position="18"/>
        <end position="115"/>
    </location>
</feature>
<dbReference type="Proteomes" id="UP001074446">
    <property type="component" value="Unassembled WGS sequence"/>
</dbReference>
<evidence type="ECO:0000313" key="4">
    <source>
        <dbReference type="Proteomes" id="UP001068021"/>
    </source>
</evidence>
<dbReference type="PANTHER" id="PTHR37460:SF1">
    <property type="entry name" value="ENDONUCLEASE III"/>
    <property type="match status" value="1"/>
</dbReference>
<keyword evidence="4" id="KW-1185">Reference proteome</keyword>
<name>A0A9E5A331_9EURY</name>
<dbReference type="AlphaFoldDB" id="A0A9E5A331"/>
<dbReference type="InterPro" id="IPR002837">
    <property type="entry name" value="DUF123"/>
</dbReference>
<dbReference type="RefSeq" id="WP_048082443.1">
    <property type="nucleotide sequence ID" value="NZ_JAPVER010000020.1"/>
</dbReference>
<dbReference type="CDD" id="cd10441">
    <property type="entry name" value="GIY-YIG_COG1833"/>
    <property type="match status" value="1"/>
</dbReference>
<sequence>MATYCLIIHLSQDSTIKIGKIGEIEFKKGYYVYVGSALNSIDSRILRHLSKEKKLFWHIDYLLNSPNSNVKEVILERSPEKWECDVAMEISKEGTSTDKFGCSDCKCRSHLFYFKKKKDAENACLDSFKKLKLVFEIIEN</sequence>
<dbReference type="Pfam" id="PF01986">
    <property type="entry name" value="DUF123"/>
    <property type="match status" value="1"/>
</dbReference>
<comment type="caution">
    <text evidence="2">The sequence shown here is derived from an EMBL/GenBank/DDBJ whole genome shotgun (WGS) entry which is preliminary data.</text>
</comment>
<dbReference type="PANTHER" id="PTHR37460">
    <property type="entry name" value="ENDONUCLEASE III"/>
    <property type="match status" value="1"/>
</dbReference>
<dbReference type="EMBL" id="JAPVES010000030">
    <property type="protein sequence ID" value="MCZ3373667.1"/>
    <property type="molecule type" value="Genomic_DNA"/>
</dbReference>
<dbReference type="InterPro" id="IPR000305">
    <property type="entry name" value="GIY-YIG_endonuc"/>
</dbReference>
<dbReference type="SMART" id="SM00465">
    <property type="entry name" value="GIYc"/>
    <property type="match status" value="1"/>
</dbReference>
<protein>
    <submittedName>
        <fullName evidence="2">GIY-YIG nuclease family protein</fullName>
    </submittedName>
</protein>
<organism evidence="2 4">
    <name type="scientific">Methanobacterium veterum</name>
    <dbReference type="NCBI Taxonomy" id="408577"/>
    <lineage>
        <taxon>Archaea</taxon>
        <taxon>Methanobacteriati</taxon>
        <taxon>Methanobacteriota</taxon>
        <taxon>Methanomada group</taxon>
        <taxon>Methanobacteria</taxon>
        <taxon>Methanobacteriales</taxon>
        <taxon>Methanobacteriaceae</taxon>
        <taxon>Methanobacterium</taxon>
    </lineage>
</organism>
<gene>
    <name evidence="3" type="ORF">O3H35_13545</name>
    <name evidence="2" type="ORF">O3H54_14945</name>
</gene>
<reference evidence="2" key="1">
    <citation type="submission" date="2022-12" db="EMBL/GenBank/DDBJ databases">
        <title>Reclassification of two methanogenic archaea species isolated from the Kolyma lowland permafrost.</title>
        <authorList>
            <person name="Trubitsyn V.E."/>
            <person name="Rivkina E.M."/>
            <person name="Shcherbakova V.A."/>
        </authorList>
    </citation>
    <scope>NUCLEOTIDE SEQUENCE</scope>
    <source>
        <strain evidence="2">M2</strain>
        <strain evidence="3">MK4</strain>
    </source>
</reference>
<dbReference type="EMBL" id="JAPVER010000020">
    <property type="protein sequence ID" value="MCZ3367185.1"/>
    <property type="molecule type" value="Genomic_DNA"/>
</dbReference>
<evidence type="ECO:0000313" key="3">
    <source>
        <dbReference type="EMBL" id="MCZ3373667.1"/>
    </source>
</evidence>
<accession>A0A9E5A331</accession>
<evidence type="ECO:0000259" key="1">
    <source>
        <dbReference type="SMART" id="SM00465"/>
    </source>
</evidence>
<dbReference type="Proteomes" id="UP001068021">
    <property type="component" value="Unassembled WGS sequence"/>
</dbReference>
<evidence type="ECO:0000313" key="2">
    <source>
        <dbReference type="EMBL" id="MCZ3367185.1"/>
    </source>
</evidence>
<proteinExistence type="predicted"/>